<proteinExistence type="predicted"/>
<dbReference type="EMBL" id="JAIPUX010005290">
    <property type="protein sequence ID" value="KAH0615852.1"/>
    <property type="molecule type" value="Genomic_DNA"/>
</dbReference>
<organism evidence="2 3">
    <name type="scientific">Phrynosoma platyrhinos</name>
    <name type="common">Desert horned lizard</name>
    <dbReference type="NCBI Taxonomy" id="52577"/>
    <lineage>
        <taxon>Eukaryota</taxon>
        <taxon>Metazoa</taxon>
        <taxon>Chordata</taxon>
        <taxon>Craniata</taxon>
        <taxon>Vertebrata</taxon>
        <taxon>Euteleostomi</taxon>
        <taxon>Lepidosauria</taxon>
        <taxon>Squamata</taxon>
        <taxon>Bifurcata</taxon>
        <taxon>Unidentata</taxon>
        <taxon>Episquamata</taxon>
        <taxon>Toxicofera</taxon>
        <taxon>Iguania</taxon>
        <taxon>Phrynosomatidae</taxon>
        <taxon>Phrynosomatinae</taxon>
        <taxon>Phrynosoma</taxon>
    </lineage>
</organism>
<comment type="caution">
    <text evidence="2">The sequence shown here is derived from an EMBL/GenBank/DDBJ whole genome shotgun (WGS) entry which is preliminary data.</text>
</comment>
<feature type="compositionally biased region" description="Basic residues" evidence="1">
    <location>
        <begin position="1"/>
        <end position="12"/>
    </location>
</feature>
<sequence>MGGTRRKTLKAHSAKERESPKYSKAGLFCDSFKLRGRILSPNSDPLEPAQYTAATVRNMPENPENDVNRTVSANATSVAALKPTEPQYAVKTSGWQSSNQPGKISNSRFYLLI</sequence>
<name>A0ABQ7SEU3_PHRPL</name>
<keyword evidence="3" id="KW-1185">Reference proteome</keyword>
<feature type="region of interest" description="Disordered" evidence="1">
    <location>
        <begin position="1"/>
        <end position="20"/>
    </location>
</feature>
<protein>
    <submittedName>
        <fullName evidence="2">Uncharacterized protein</fullName>
    </submittedName>
</protein>
<evidence type="ECO:0000256" key="1">
    <source>
        <dbReference type="SAM" id="MobiDB-lite"/>
    </source>
</evidence>
<accession>A0ABQ7SEU3</accession>
<evidence type="ECO:0000313" key="2">
    <source>
        <dbReference type="EMBL" id="KAH0615852.1"/>
    </source>
</evidence>
<gene>
    <name evidence="2" type="ORF">JD844_026437</name>
</gene>
<evidence type="ECO:0000313" key="3">
    <source>
        <dbReference type="Proteomes" id="UP000826234"/>
    </source>
</evidence>
<dbReference type="Proteomes" id="UP000826234">
    <property type="component" value="Unassembled WGS sequence"/>
</dbReference>
<reference evidence="2 3" key="1">
    <citation type="journal article" date="2022" name="Gigascience">
        <title>A chromosome-level genome assembly and annotation of the desert horned lizard, Phrynosoma platyrhinos, provides insight into chromosomal rearrangements among reptiles.</title>
        <authorList>
            <person name="Koochekian N."/>
            <person name="Ascanio A."/>
            <person name="Farleigh K."/>
            <person name="Card D.C."/>
            <person name="Schield D.R."/>
            <person name="Castoe T.A."/>
            <person name="Jezkova T."/>
        </authorList>
    </citation>
    <scope>NUCLEOTIDE SEQUENCE [LARGE SCALE GENOMIC DNA]</scope>
    <source>
        <strain evidence="2">NK-2021</strain>
    </source>
</reference>